<dbReference type="AlphaFoldDB" id="T0ZZV8"/>
<accession>T0ZZV8</accession>
<reference evidence="2" key="2">
    <citation type="journal article" date="2014" name="ISME J.">
        <title>Microbial stratification in low pH oxic and suboxic macroscopic growths along an acid mine drainage.</title>
        <authorList>
            <person name="Mendez-Garcia C."/>
            <person name="Mesa V."/>
            <person name="Sprenger R.R."/>
            <person name="Richter M."/>
            <person name="Diez M.S."/>
            <person name="Solano J."/>
            <person name="Bargiela R."/>
            <person name="Golyshina O.V."/>
            <person name="Manteca A."/>
            <person name="Ramos J.L."/>
            <person name="Gallego J.R."/>
            <person name="Llorente I."/>
            <person name="Martins Dos Santos V.A."/>
            <person name="Jensen O.N."/>
            <person name="Pelaez A.I."/>
            <person name="Sanchez J."/>
            <person name="Ferrer M."/>
        </authorList>
    </citation>
    <scope>NUCLEOTIDE SEQUENCE</scope>
</reference>
<organism evidence="2">
    <name type="scientific">mine drainage metagenome</name>
    <dbReference type="NCBI Taxonomy" id="410659"/>
    <lineage>
        <taxon>unclassified sequences</taxon>
        <taxon>metagenomes</taxon>
        <taxon>ecological metagenomes</taxon>
    </lineage>
</organism>
<gene>
    <name evidence="2" type="ORF">B1A_13540</name>
</gene>
<feature type="non-terminal residue" evidence="2">
    <location>
        <position position="71"/>
    </location>
</feature>
<reference evidence="2" key="1">
    <citation type="submission" date="2013-08" db="EMBL/GenBank/DDBJ databases">
        <authorList>
            <person name="Mendez C."/>
            <person name="Richter M."/>
            <person name="Ferrer M."/>
            <person name="Sanchez J."/>
        </authorList>
    </citation>
    <scope>NUCLEOTIDE SEQUENCE</scope>
</reference>
<feature type="domain" description="RES" evidence="1">
    <location>
        <begin position="8"/>
        <end position="63"/>
    </location>
</feature>
<sequence length="71" mass="7763">MWVAGRVIHRVHGPDWQATSFSPGPRPLTRFAFFGEPIVPVLYGAEGEEAAVAETLLHDLPTVGGRLVPER</sequence>
<dbReference type="EMBL" id="AUZX01009909">
    <property type="protein sequence ID" value="EQD50167.1"/>
    <property type="molecule type" value="Genomic_DNA"/>
</dbReference>
<comment type="caution">
    <text evidence="2">The sequence shown here is derived from an EMBL/GenBank/DDBJ whole genome shotgun (WGS) entry which is preliminary data.</text>
</comment>
<evidence type="ECO:0000259" key="1">
    <source>
        <dbReference type="Pfam" id="PF08808"/>
    </source>
</evidence>
<name>T0ZZV8_9ZZZZ</name>
<dbReference type="Pfam" id="PF08808">
    <property type="entry name" value="RES"/>
    <property type="match status" value="1"/>
</dbReference>
<proteinExistence type="predicted"/>
<dbReference type="InterPro" id="IPR014914">
    <property type="entry name" value="RES_dom"/>
</dbReference>
<protein>
    <recommendedName>
        <fullName evidence="1">RES domain-containing protein</fullName>
    </recommendedName>
</protein>
<evidence type="ECO:0000313" key="2">
    <source>
        <dbReference type="EMBL" id="EQD50167.1"/>
    </source>
</evidence>